<name>A3ZXL5_9BACT</name>
<sequence>MSGSSAKRNGFTLVELLVVIAIIALLIALLLSAVQQAREASRHMQCKNNLKQLGLALHNYHDTFIQFPVGAQRQNGIGLSWLVGPLPYLEQANLFDLIDMKSTNNGMIGLPPPWGTSNGATLHKIVISDYRCPSTPLPELQKMGSVSPAEHMQPSYVGISGASSDNGFPAARVNECCISDTTGEISADGILVPNDGVKFRDVVDGLSNTVCVGEASNYAYDSQGKPHRTDGAFPVSWISGTAASGSPPMMHFALDPSKAPPEAFNLTTIRHAPNSSFDQPGVSSGHGANNPLSSAHPGGVNVLLTDGSSQFIADTISRTALKRLASRDDGQVVDLQQ</sequence>
<evidence type="ECO:0000256" key="1">
    <source>
        <dbReference type="SAM" id="MobiDB-lite"/>
    </source>
</evidence>
<evidence type="ECO:0000313" key="4">
    <source>
        <dbReference type="Proteomes" id="UP000004358"/>
    </source>
</evidence>
<dbReference type="EMBL" id="AANZ01000018">
    <property type="protein sequence ID" value="EAQ78810.1"/>
    <property type="molecule type" value="Genomic_DNA"/>
</dbReference>
<dbReference type="PANTHER" id="PTHR30093:SF2">
    <property type="entry name" value="TYPE II SECRETION SYSTEM PROTEIN H"/>
    <property type="match status" value="1"/>
</dbReference>
<dbReference type="STRING" id="314230.DSM3645_29951"/>
<evidence type="ECO:0000259" key="2">
    <source>
        <dbReference type="Pfam" id="PF07596"/>
    </source>
</evidence>
<dbReference type="Proteomes" id="UP000004358">
    <property type="component" value="Unassembled WGS sequence"/>
</dbReference>
<dbReference type="InterPro" id="IPR027558">
    <property type="entry name" value="Pre_pil_HX9DG_C"/>
</dbReference>
<dbReference type="InterPro" id="IPR045584">
    <property type="entry name" value="Pilin-like"/>
</dbReference>
<feature type="region of interest" description="Disordered" evidence="1">
    <location>
        <begin position="272"/>
        <end position="294"/>
    </location>
</feature>
<dbReference type="OrthoDB" id="280382at2"/>
<dbReference type="SUPFAM" id="SSF54523">
    <property type="entry name" value="Pili subunits"/>
    <property type="match status" value="1"/>
</dbReference>
<dbReference type="AlphaFoldDB" id="A3ZXL5"/>
<dbReference type="Gene3D" id="3.30.700.10">
    <property type="entry name" value="Glycoprotein, Type 4 Pilin"/>
    <property type="match status" value="1"/>
</dbReference>
<dbReference type="HOGENOM" id="CLU_041661_0_0_0"/>
<dbReference type="PANTHER" id="PTHR30093">
    <property type="entry name" value="GENERAL SECRETION PATHWAY PROTEIN G"/>
    <property type="match status" value="1"/>
</dbReference>
<evidence type="ECO:0000313" key="3">
    <source>
        <dbReference type="EMBL" id="EAQ78810.1"/>
    </source>
</evidence>
<feature type="compositionally biased region" description="Polar residues" evidence="1">
    <location>
        <begin position="272"/>
        <end position="293"/>
    </location>
</feature>
<gene>
    <name evidence="3" type="ORF">DSM3645_29951</name>
</gene>
<dbReference type="Pfam" id="PF07596">
    <property type="entry name" value="SBP_bac_10"/>
    <property type="match status" value="1"/>
</dbReference>
<dbReference type="RefSeq" id="WP_002653854.1">
    <property type="nucleotide sequence ID" value="NZ_CH672376.1"/>
</dbReference>
<dbReference type="Pfam" id="PF07963">
    <property type="entry name" value="N_methyl"/>
    <property type="match status" value="1"/>
</dbReference>
<protein>
    <recommendedName>
        <fullName evidence="2">DUF1559 domain-containing protein</fullName>
    </recommendedName>
</protein>
<dbReference type="InterPro" id="IPR012902">
    <property type="entry name" value="N_methyl_site"/>
</dbReference>
<dbReference type="eggNOG" id="COG2165">
    <property type="taxonomic scope" value="Bacteria"/>
</dbReference>
<proteinExistence type="predicted"/>
<reference evidence="3 4" key="1">
    <citation type="submission" date="2006-02" db="EMBL/GenBank/DDBJ databases">
        <authorList>
            <person name="Amann R."/>
            <person name="Ferriera S."/>
            <person name="Johnson J."/>
            <person name="Kravitz S."/>
            <person name="Halpern A."/>
            <person name="Remington K."/>
            <person name="Beeson K."/>
            <person name="Tran B."/>
            <person name="Rogers Y.-H."/>
            <person name="Friedman R."/>
            <person name="Venter J.C."/>
        </authorList>
    </citation>
    <scope>NUCLEOTIDE SEQUENCE [LARGE SCALE GENOMIC DNA]</scope>
    <source>
        <strain evidence="3 4">DSM 3645</strain>
    </source>
</reference>
<dbReference type="NCBIfam" id="TIGR04294">
    <property type="entry name" value="pre_pil_HX9DG"/>
    <property type="match status" value="1"/>
</dbReference>
<accession>A3ZXL5</accession>
<comment type="caution">
    <text evidence="3">The sequence shown here is derived from an EMBL/GenBank/DDBJ whole genome shotgun (WGS) entry which is preliminary data.</text>
</comment>
<dbReference type="InterPro" id="IPR011453">
    <property type="entry name" value="DUF1559"/>
</dbReference>
<organism evidence="3 4">
    <name type="scientific">Blastopirellula marina DSM 3645</name>
    <dbReference type="NCBI Taxonomy" id="314230"/>
    <lineage>
        <taxon>Bacteria</taxon>
        <taxon>Pseudomonadati</taxon>
        <taxon>Planctomycetota</taxon>
        <taxon>Planctomycetia</taxon>
        <taxon>Pirellulales</taxon>
        <taxon>Pirellulaceae</taxon>
        <taxon>Blastopirellula</taxon>
    </lineage>
</organism>
<dbReference type="NCBIfam" id="TIGR02532">
    <property type="entry name" value="IV_pilin_GFxxxE"/>
    <property type="match status" value="1"/>
</dbReference>
<feature type="domain" description="DUF1559" evidence="2">
    <location>
        <begin position="35"/>
        <end position="317"/>
    </location>
</feature>